<keyword evidence="2" id="KW-1185">Reference proteome</keyword>
<dbReference type="EMBL" id="CP092429">
    <property type="protein sequence ID" value="ULP54313.1"/>
    <property type="molecule type" value="Genomic_DNA"/>
</dbReference>
<evidence type="ECO:0008006" key="3">
    <source>
        <dbReference type="Google" id="ProtNLM"/>
    </source>
</evidence>
<proteinExistence type="predicted"/>
<gene>
    <name evidence="1" type="ORF">MJO63_17425</name>
</gene>
<evidence type="ECO:0000313" key="2">
    <source>
        <dbReference type="Proteomes" id="UP001055253"/>
    </source>
</evidence>
<name>A0ABY3VG58_MYCUL</name>
<evidence type="ECO:0000313" key="1">
    <source>
        <dbReference type="EMBL" id="ULP54313.1"/>
    </source>
</evidence>
<organism evidence="1 2">
    <name type="scientific">Mycobacterium ulcerans</name>
    <dbReference type="NCBI Taxonomy" id="1809"/>
    <lineage>
        <taxon>Bacteria</taxon>
        <taxon>Bacillati</taxon>
        <taxon>Actinomycetota</taxon>
        <taxon>Actinomycetes</taxon>
        <taxon>Mycobacteriales</taxon>
        <taxon>Mycobacteriaceae</taxon>
        <taxon>Mycobacterium</taxon>
        <taxon>Mycobacterium ulcerans group</taxon>
    </lineage>
</organism>
<dbReference type="Proteomes" id="UP001055253">
    <property type="component" value="Chromosome"/>
</dbReference>
<sequence length="98" mass="9654">MNELISSIQSSCHVGVVVAAALEACCPSRAAALDLPARLALDLDTVVPELFAVAAACLANPLGSLVCGGSENGAKSEAAAALPAYSYIAPASCAHISA</sequence>
<protein>
    <recommendedName>
        <fullName evidence="3">PE family protein</fullName>
    </recommendedName>
</protein>
<reference evidence="1" key="1">
    <citation type="submission" date="2022-08" db="EMBL/GenBank/DDBJ databases">
        <title>Whole genome sequencing of non-tuberculosis mycobacteria type-strains.</title>
        <authorList>
            <person name="Igarashi Y."/>
            <person name="Osugi A."/>
            <person name="Mitarai S."/>
        </authorList>
    </citation>
    <scope>NUCLEOTIDE SEQUENCE</scope>
    <source>
        <strain evidence="1">ATCC 19423</strain>
    </source>
</reference>
<accession>A0ABY3VG58</accession>